<evidence type="ECO:0000256" key="4">
    <source>
        <dbReference type="ARBA" id="ARBA00022605"/>
    </source>
</evidence>
<dbReference type="CDD" id="cd04724">
    <property type="entry name" value="Tryptophan_synthase_alpha"/>
    <property type="match status" value="1"/>
</dbReference>
<organism evidence="11 12">
    <name type="scientific">Geomicrobium halophilum</name>
    <dbReference type="NCBI Taxonomy" id="549000"/>
    <lineage>
        <taxon>Bacteria</taxon>
        <taxon>Bacillati</taxon>
        <taxon>Bacillota</taxon>
        <taxon>Bacilli</taxon>
        <taxon>Bacillales</taxon>
        <taxon>Geomicrobium</taxon>
    </lineage>
</organism>
<dbReference type="FunFam" id="3.20.20.70:FF:000037">
    <property type="entry name" value="Tryptophan synthase alpha chain"/>
    <property type="match status" value="1"/>
</dbReference>
<evidence type="ECO:0000256" key="3">
    <source>
        <dbReference type="ARBA" id="ARBA00011270"/>
    </source>
</evidence>
<dbReference type="EMBL" id="JACHHJ010000001">
    <property type="protein sequence ID" value="MBB6449045.1"/>
    <property type="molecule type" value="Genomic_DNA"/>
</dbReference>
<dbReference type="HAMAP" id="MF_00131">
    <property type="entry name" value="Trp_synth_alpha"/>
    <property type="match status" value="1"/>
</dbReference>
<dbReference type="Gene3D" id="3.20.20.70">
    <property type="entry name" value="Aldolase class I"/>
    <property type="match status" value="1"/>
</dbReference>
<evidence type="ECO:0000256" key="9">
    <source>
        <dbReference type="HAMAP-Rule" id="MF_00131"/>
    </source>
</evidence>
<dbReference type="PANTHER" id="PTHR43406">
    <property type="entry name" value="TRYPTOPHAN SYNTHASE, ALPHA CHAIN"/>
    <property type="match status" value="1"/>
</dbReference>
<comment type="pathway">
    <text evidence="2 9">Amino-acid biosynthesis; L-tryptophan biosynthesis; L-tryptophan from chorismate: step 5/5.</text>
</comment>
<reference evidence="11 12" key="1">
    <citation type="submission" date="2020-08" db="EMBL/GenBank/DDBJ databases">
        <title>Genomic Encyclopedia of Type Strains, Phase IV (KMG-IV): sequencing the most valuable type-strain genomes for metagenomic binning, comparative biology and taxonomic classification.</title>
        <authorList>
            <person name="Goeker M."/>
        </authorList>
    </citation>
    <scope>NUCLEOTIDE SEQUENCE [LARGE SCALE GENOMIC DNA]</scope>
    <source>
        <strain evidence="11 12">DSM 21769</strain>
    </source>
</reference>
<evidence type="ECO:0000256" key="10">
    <source>
        <dbReference type="RuleBase" id="RU003662"/>
    </source>
</evidence>
<evidence type="ECO:0000313" key="12">
    <source>
        <dbReference type="Proteomes" id="UP000568839"/>
    </source>
</evidence>
<proteinExistence type="inferred from homology"/>
<dbReference type="InterPro" id="IPR018204">
    <property type="entry name" value="Trp_synthase_alpha_AS"/>
</dbReference>
<evidence type="ECO:0000256" key="6">
    <source>
        <dbReference type="ARBA" id="ARBA00023141"/>
    </source>
</evidence>
<comment type="caution">
    <text evidence="11">The sequence shown here is derived from an EMBL/GenBank/DDBJ whole genome shotgun (WGS) entry which is preliminary data.</text>
</comment>
<comment type="similarity">
    <text evidence="9 10">Belongs to the TrpA family.</text>
</comment>
<keyword evidence="12" id="KW-1185">Reference proteome</keyword>
<evidence type="ECO:0000313" key="11">
    <source>
        <dbReference type="EMBL" id="MBB6449045.1"/>
    </source>
</evidence>
<sequence>MKRVEKAAREAGNHLFIPYMMAGDPSFDAAVDIAVQLEESGSHILELGVPYSDPLADGPVIQEAGLRALNEGMTLEKTFSLVRAIRERGVTIPIVLFCYMNPLLRYGVEEGIEEAGKVGADGWLIPDLPYEENDEVRTSCHRHELSLVSLVAPTSNQRIQTIASQAEGFLYCVSSLGVTGVRKNFDERLDEFLEKTEAYSKVPLAVGFGISTNEQVNIIHAKGYGAVVGSAIVREIGNLQESLLDPSSRPQAIRDIKAFVETLIS</sequence>
<comment type="catalytic activity">
    <reaction evidence="8 9">
        <text>(1S,2R)-1-C-(indol-3-yl)glycerol 3-phosphate + L-serine = D-glyceraldehyde 3-phosphate + L-tryptophan + H2O</text>
        <dbReference type="Rhea" id="RHEA:10532"/>
        <dbReference type="ChEBI" id="CHEBI:15377"/>
        <dbReference type="ChEBI" id="CHEBI:33384"/>
        <dbReference type="ChEBI" id="CHEBI:57912"/>
        <dbReference type="ChEBI" id="CHEBI:58866"/>
        <dbReference type="ChEBI" id="CHEBI:59776"/>
        <dbReference type="EC" id="4.2.1.20"/>
    </reaction>
</comment>
<dbReference type="InterPro" id="IPR002028">
    <property type="entry name" value="Trp_synthase_suA"/>
</dbReference>
<dbReference type="PANTHER" id="PTHR43406:SF1">
    <property type="entry name" value="TRYPTOPHAN SYNTHASE ALPHA CHAIN, CHLOROPLASTIC"/>
    <property type="match status" value="1"/>
</dbReference>
<name>A0A841PY60_9BACL</name>
<dbReference type="UniPathway" id="UPA00035">
    <property type="reaction ID" value="UER00044"/>
</dbReference>
<evidence type="ECO:0000256" key="8">
    <source>
        <dbReference type="ARBA" id="ARBA00049047"/>
    </source>
</evidence>
<dbReference type="InterPro" id="IPR013785">
    <property type="entry name" value="Aldolase_TIM"/>
</dbReference>
<evidence type="ECO:0000256" key="7">
    <source>
        <dbReference type="ARBA" id="ARBA00023239"/>
    </source>
</evidence>
<dbReference type="RefSeq" id="WP_184402974.1">
    <property type="nucleotide sequence ID" value="NZ_JACHHJ010000001.1"/>
</dbReference>
<dbReference type="GO" id="GO:0004834">
    <property type="term" value="F:tryptophan synthase activity"/>
    <property type="evidence" value="ECO:0007669"/>
    <property type="project" value="UniProtKB-UniRule"/>
</dbReference>
<dbReference type="AlphaFoldDB" id="A0A841PY60"/>
<dbReference type="InterPro" id="IPR011060">
    <property type="entry name" value="RibuloseP-bd_barrel"/>
</dbReference>
<keyword evidence="7 9" id="KW-0456">Lyase</keyword>
<gene>
    <name evidence="9" type="primary">trpA</name>
    <name evidence="11" type="ORF">HNR44_000994</name>
</gene>
<feature type="active site" description="Proton acceptor" evidence="9">
    <location>
        <position position="46"/>
    </location>
</feature>
<dbReference type="NCBIfam" id="TIGR00262">
    <property type="entry name" value="trpA"/>
    <property type="match status" value="1"/>
</dbReference>
<keyword evidence="5 9" id="KW-0822">Tryptophan biosynthesis</keyword>
<evidence type="ECO:0000256" key="2">
    <source>
        <dbReference type="ARBA" id="ARBA00004733"/>
    </source>
</evidence>
<feature type="active site" description="Proton acceptor" evidence="9">
    <location>
        <position position="57"/>
    </location>
</feature>
<dbReference type="Pfam" id="PF00290">
    <property type="entry name" value="Trp_syntA"/>
    <property type="match status" value="1"/>
</dbReference>
<dbReference type="PROSITE" id="PS00167">
    <property type="entry name" value="TRP_SYNTHASE_ALPHA"/>
    <property type="match status" value="1"/>
</dbReference>
<dbReference type="GO" id="GO:0005829">
    <property type="term" value="C:cytosol"/>
    <property type="evidence" value="ECO:0007669"/>
    <property type="project" value="TreeGrafter"/>
</dbReference>
<comment type="function">
    <text evidence="1 9">The alpha subunit is responsible for the aldol cleavage of indoleglycerol phosphate to indole and glyceraldehyde 3-phosphate.</text>
</comment>
<accession>A0A841PY60</accession>
<keyword evidence="6 9" id="KW-0057">Aromatic amino acid biosynthesis</keyword>
<evidence type="ECO:0000256" key="1">
    <source>
        <dbReference type="ARBA" id="ARBA00003365"/>
    </source>
</evidence>
<dbReference type="SUPFAM" id="SSF51366">
    <property type="entry name" value="Ribulose-phoshate binding barrel"/>
    <property type="match status" value="1"/>
</dbReference>
<dbReference type="EC" id="4.2.1.20" evidence="9"/>
<keyword evidence="4 9" id="KW-0028">Amino-acid biosynthesis</keyword>
<protein>
    <recommendedName>
        <fullName evidence="9">Tryptophan synthase alpha chain</fullName>
        <ecNumber evidence="9">4.2.1.20</ecNumber>
    </recommendedName>
</protein>
<dbReference type="Proteomes" id="UP000568839">
    <property type="component" value="Unassembled WGS sequence"/>
</dbReference>
<evidence type="ECO:0000256" key="5">
    <source>
        <dbReference type="ARBA" id="ARBA00022822"/>
    </source>
</evidence>
<comment type="subunit">
    <text evidence="3 9">Tetramer of two alpha and two beta chains.</text>
</comment>